<comment type="caution">
    <text evidence="2">The sequence shown here is derived from an EMBL/GenBank/DDBJ whole genome shotgun (WGS) entry which is preliminary data.</text>
</comment>
<sequence>MTKHKHLTLSDRNDIQLGLERSETFKAIGQLILKDPTTVSKEVKRNRQVRESTCHNLPCPLLDKVPFVCNGCPKRRQNCGYQKIFYLAKQAQKQYEQTLVESREGTPLNSKTFWKMDKIISEGVKKGQHIYLISSKLITLMSAPQPSIDTSEKVTYLSLRLILLEPLNLKKDGKVNYLLFLKKPKKAAPMRISKIIYSLIN</sequence>
<dbReference type="Pfam" id="PF13936">
    <property type="entry name" value="HTH_38"/>
    <property type="match status" value="1"/>
</dbReference>
<organism evidence="2 3">
    <name type="scientific">Streptococcus mitis</name>
    <dbReference type="NCBI Taxonomy" id="28037"/>
    <lineage>
        <taxon>Bacteria</taxon>
        <taxon>Bacillati</taxon>
        <taxon>Bacillota</taxon>
        <taxon>Bacilli</taxon>
        <taxon>Lactobacillales</taxon>
        <taxon>Streptococcaceae</taxon>
        <taxon>Streptococcus</taxon>
        <taxon>Streptococcus mitis group</taxon>
    </lineage>
</organism>
<dbReference type="AlphaFoldDB" id="A0A081Q4E2"/>
<reference evidence="2 3" key="1">
    <citation type="submission" date="2014-05" db="EMBL/GenBank/DDBJ databases">
        <authorList>
            <person name="Daugherty S.C."/>
            <person name="Tallon L.J."/>
            <person name="Sadzewicz L."/>
            <person name="Kilian M."/>
            <person name="Tettelin H."/>
        </authorList>
    </citation>
    <scope>NUCLEOTIDE SEQUENCE [LARGE SCALE GENOMIC DNA]</scope>
    <source>
        <strain evidence="2 3">SK629</strain>
    </source>
</reference>
<evidence type="ECO:0000259" key="1">
    <source>
        <dbReference type="Pfam" id="PF13936"/>
    </source>
</evidence>
<dbReference type="Proteomes" id="UP000028090">
    <property type="component" value="Unassembled WGS sequence"/>
</dbReference>
<proteinExistence type="predicted"/>
<protein>
    <submittedName>
        <fullName evidence="2">Transposase</fullName>
    </submittedName>
</protein>
<feature type="domain" description="Transposase IS30-like HTH" evidence="1">
    <location>
        <begin position="3"/>
        <end position="46"/>
    </location>
</feature>
<accession>A0A081Q4E2</accession>
<dbReference type="PATRIC" id="fig|28037.95.peg.286"/>
<evidence type="ECO:0000313" key="3">
    <source>
        <dbReference type="Proteomes" id="UP000028090"/>
    </source>
</evidence>
<gene>
    <name evidence="2" type="ORF">SK629_0325</name>
</gene>
<name>A0A081Q4E2_STRMT</name>
<evidence type="ECO:0000313" key="2">
    <source>
        <dbReference type="EMBL" id="KEQ37815.1"/>
    </source>
</evidence>
<dbReference type="EMBL" id="JPFU01000004">
    <property type="protein sequence ID" value="KEQ37815.1"/>
    <property type="molecule type" value="Genomic_DNA"/>
</dbReference>
<dbReference type="InterPro" id="IPR025246">
    <property type="entry name" value="IS30-like_HTH"/>
</dbReference>